<dbReference type="Proteomes" id="UP000186469">
    <property type="component" value="Unassembled WGS sequence"/>
</dbReference>
<gene>
    <name evidence="1" type="ORF">SAMN02745728_00910</name>
</gene>
<protein>
    <submittedName>
        <fullName evidence="1">Uncharacterized protein</fullName>
    </submittedName>
</protein>
<accession>A0A1M7SG55</accession>
<keyword evidence="2" id="KW-1185">Reference proteome</keyword>
<proteinExistence type="predicted"/>
<dbReference type="RefSeq" id="WP_072696585.1">
    <property type="nucleotide sequence ID" value="NZ_FRDI01000003.1"/>
</dbReference>
<reference evidence="1 2" key="1">
    <citation type="submission" date="2016-12" db="EMBL/GenBank/DDBJ databases">
        <authorList>
            <person name="Song W.-J."/>
            <person name="Kurnit D.M."/>
        </authorList>
    </citation>
    <scope>NUCLEOTIDE SEQUENCE [LARGE SCALE GENOMIC DNA]</scope>
    <source>
        <strain evidence="1 2">DSM 11393</strain>
    </source>
</reference>
<organism evidence="1 2">
    <name type="scientific">Desulfovibrio litoralis DSM 11393</name>
    <dbReference type="NCBI Taxonomy" id="1121455"/>
    <lineage>
        <taxon>Bacteria</taxon>
        <taxon>Pseudomonadati</taxon>
        <taxon>Thermodesulfobacteriota</taxon>
        <taxon>Desulfovibrionia</taxon>
        <taxon>Desulfovibrionales</taxon>
        <taxon>Desulfovibrionaceae</taxon>
        <taxon>Desulfovibrio</taxon>
    </lineage>
</organism>
<sequence>MPPLLKKDELSEFIQTGKAKIQAEKLLGESTDHIQYGGKTVYIYQYYENCITKSVWFHKLLDLLTLGFFSDVLDTEDKKLRTLYIEYTEQDLIKEFGANPKKYLQ</sequence>
<dbReference type="STRING" id="1121455.SAMN02745728_00910"/>
<evidence type="ECO:0000313" key="1">
    <source>
        <dbReference type="EMBL" id="SHN57473.1"/>
    </source>
</evidence>
<name>A0A1M7SG55_9BACT</name>
<dbReference type="EMBL" id="FRDI01000003">
    <property type="protein sequence ID" value="SHN57473.1"/>
    <property type="molecule type" value="Genomic_DNA"/>
</dbReference>
<evidence type="ECO:0000313" key="2">
    <source>
        <dbReference type="Proteomes" id="UP000186469"/>
    </source>
</evidence>
<dbReference type="AlphaFoldDB" id="A0A1M7SG55"/>